<proteinExistence type="predicted"/>
<gene>
    <name evidence="4" type="ORF">SAMN05444388_102278</name>
</gene>
<feature type="domain" description="YobI-like P-loop NTPase" evidence="3">
    <location>
        <begin position="47"/>
        <end position="415"/>
    </location>
</feature>
<keyword evidence="2" id="KW-0812">Transmembrane</keyword>
<organism evidence="4 5">
    <name type="scientific">Flavobacterium johnsoniae</name>
    <name type="common">Cytophaga johnsonae</name>
    <dbReference type="NCBI Taxonomy" id="986"/>
    <lineage>
        <taxon>Bacteria</taxon>
        <taxon>Pseudomonadati</taxon>
        <taxon>Bacteroidota</taxon>
        <taxon>Flavobacteriia</taxon>
        <taxon>Flavobacteriales</taxon>
        <taxon>Flavobacteriaceae</taxon>
        <taxon>Flavobacterium</taxon>
    </lineage>
</organism>
<dbReference type="InterPro" id="IPR027417">
    <property type="entry name" value="P-loop_NTPase"/>
</dbReference>
<feature type="region of interest" description="Disordered" evidence="1">
    <location>
        <begin position="1"/>
        <end position="35"/>
    </location>
</feature>
<protein>
    <recommendedName>
        <fullName evidence="3">YobI-like P-loop NTPase domain-containing protein</fullName>
    </recommendedName>
</protein>
<keyword evidence="2" id="KW-0472">Membrane</keyword>
<feature type="compositionally biased region" description="Acidic residues" evidence="1">
    <location>
        <begin position="1"/>
        <end position="15"/>
    </location>
</feature>
<feature type="transmembrane region" description="Helical" evidence="2">
    <location>
        <begin position="149"/>
        <end position="169"/>
    </location>
</feature>
<sequence>MTDQNENQDVEENENSSEVTNDSQKKDIELEILSPRDKKDDPRIKKYLRHLKSAIDNKEIKNLALSGVYGSGKSTIIKSFKSQYTNFEVLNISLASFNESNNYTEFKDQIQLNILQQIIYSQKAEKLPESRISRISELNVWDYKNWIKVGAFLLLIISTYLLLSFYSYQLNPNNWKLADNFNFSCFFLIILSFISMSVIGQIFIELLKNIRINKISLKDAEFGNKAENKDLLNKHIDEILYFFEKISIDIVVIEDLDRFNTTEIYRTLREINFILNSYLYNIKPNDPRKITFLYAIKDDIFLNELDRTKFFDLIIPAIPYVNYSNSKNVLNEKLDKIFVEENAFNKPTKEFIHTISSFINDNRTLINIINEFIVYKEQQKLENEELNPEKLLALIIYKNLRPKDFSRLHLSKSNIDLMFLNKGKLIEKSILNLDKKIDLVVEKIEKINKINVQNIRDLNTIYIYNIKEILQDANAKGLMFNSERTPFKVIIDKALDLNEFYGKEITYFTNSGSGYPTGNKLNIIDERIKDYTYAEKFDLISKRNQRIIEKEDEIKKYRDEQIDLFNWSLKQIFENKNLSKEDLKKEFDVFYIESDILENDKIYNDPLLMFLLLNGYIDEHYKEYISIFQKGGINEADQQFKINIISRISEPKSYNYSLTNIDDIINELPLNYFKNDRILNIDLVNHITLFKFNYKDKFQALLETIAIWDTKRIRNFFSSYIYNGKQTKQFIVELAKSWDKFWHTIEKDPHFIEEDKKQIIFILLNFADEETLLHINRNKELSSYIANDIGLLYNFNEEKDFNRIRNILSDKVLNVKFKTVLVLNDQYDKLFEIIYESNNYEITYNNLATIVQYKLGINFSFEKFNESNLTYICESLLKETIKYLELDNYNSYIKNIYSKLDYDQNETSTYILNVLNNQNVEEDLKLLFLRKQVNKLLNFNGIDKLIDCDLLVVEGKIETSWVNVYEYYWNYDNSFNETLNAFLNNKENYLTLASTVIKINEDNENSEGNNLQNEFILKLISNNNLEIESYIVFIEQCIPKEYKLADEFQYKLINKEKIEKLIQFDIIPLTVYNFKEIKSMFAGLQIKLLLRDWNSYLDFYEKHSTHIEIEDIILLLQDPDLKEGFKKYIIKNHISDDDLLNKELATEVANLLIENKSKLRDVDELLDFNRLKNILTNKLEYRSKVRLIILIGDKLTKEEVLVLKDLIQKPYKDIRSRSQIVFDDNDINWKFIKILQAKKIAGEAKSIEKNQIRVWFNSF</sequence>
<evidence type="ECO:0000313" key="4">
    <source>
        <dbReference type="EMBL" id="SHG32557.1"/>
    </source>
</evidence>
<feature type="transmembrane region" description="Helical" evidence="2">
    <location>
        <begin position="181"/>
        <end position="204"/>
    </location>
</feature>
<keyword evidence="2" id="KW-1133">Transmembrane helix</keyword>
<accession>A0A1M5IW63</accession>
<evidence type="ECO:0000313" key="5">
    <source>
        <dbReference type="Proteomes" id="UP000184112"/>
    </source>
</evidence>
<evidence type="ECO:0000259" key="3">
    <source>
        <dbReference type="Pfam" id="PF20693"/>
    </source>
</evidence>
<dbReference type="InterPro" id="IPR048428">
    <property type="entry name" value="YobI-NTPase"/>
</dbReference>
<dbReference type="SUPFAM" id="SSF52540">
    <property type="entry name" value="P-loop containing nucleoside triphosphate hydrolases"/>
    <property type="match status" value="1"/>
</dbReference>
<name>A0A1M5IW63_FLAJO</name>
<dbReference type="RefSeq" id="WP_073408548.1">
    <property type="nucleotide sequence ID" value="NZ_FQWH01000002.1"/>
</dbReference>
<dbReference type="EMBL" id="FQWH01000002">
    <property type="protein sequence ID" value="SHG32557.1"/>
    <property type="molecule type" value="Genomic_DNA"/>
</dbReference>
<evidence type="ECO:0000256" key="2">
    <source>
        <dbReference type="SAM" id="Phobius"/>
    </source>
</evidence>
<evidence type="ECO:0000256" key="1">
    <source>
        <dbReference type="SAM" id="MobiDB-lite"/>
    </source>
</evidence>
<dbReference type="Proteomes" id="UP000184112">
    <property type="component" value="Unassembled WGS sequence"/>
</dbReference>
<reference evidence="4 5" key="1">
    <citation type="submission" date="2016-11" db="EMBL/GenBank/DDBJ databases">
        <authorList>
            <person name="Jaros S."/>
            <person name="Januszkiewicz K."/>
            <person name="Wedrychowicz H."/>
        </authorList>
    </citation>
    <scope>NUCLEOTIDE SEQUENCE [LARGE SCALE GENOMIC DNA]</scope>
    <source>
        <strain evidence="4 5">DSM 6792</strain>
    </source>
</reference>
<dbReference type="Gene3D" id="3.40.50.300">
    <property type="entry name" value="P-loop containing nucleotide triphosphate hydrolases"/>
    <property type="match status" value="1"/>
</dbReference>
<feature type="compositionally biased region" description="Basic and acidic residues" evidence="1">
    <location>
        <begin position="23"/>
        <end position="35"/>
    </location>
</feature>
<dbReference type="Pfam" id="PF20693">
    <property type="entry name" value="YobI-ATPase"/>
    <property type="match status" value="1"/>
</dbReference>
<dbReference type="AlphaFoldDB" id="A0A1M5IW63"/>